<evidence type="ECO:0000256" key="5">
    <source>
        <dbReference type="ARBA" id="ARBA00022771"/>
    </source>
</evidence>
<evidence type="ECO:0000256" key="4">
    <source>
        <dbReference type="ARBA" id="ARBA00022723"/>
    </source>
</evidence>
<organism evidence="9 10">
    <name type="scientific">Carex littledalei</name>
    <dbReference type="NCBI Taxonomy" id="544730"/>
    <lineage>
        <taxon>Eukaryota</taxon>
        <taxon>Viridiplantae</taxon>
        <taxon>Streptophyta</taxon>
        <taxon>Embryophyta</taxon>
        <taxon>Tracheophyta</taxon>
        <taxon>Spermatophyta</taxon>
        <taxon>Magnoliopsida</taxon>
        <taxon>Liliopsida</taxon>
        <taxon>Poales</taxon>
        <taxon>Cyperaceae</taxon>
        <taxon>Cyperoideae</taxon>
        <taxon>Cariceae</taxon>
        <taxon>Carex</taxon>
        <taxon>Carex subgen. Euthyceras</taxon>
    </lineage>
</organism>
<dbReference type="GO" id="GO:0061630">
    <property type="term" value="F:ubiquitin protein ligase activity"/>
    <property type="evidence" value="ECO:0007669"/>
    <property type="project" value="UniProtKB-EC"/>
</dbReference>
<keyword evidence="10" id="KW-1185">Reference proteome</keyword>
<keyword evidence="5" id="KW-0863">Zinc-finger</keyword>
<evidence type="ECO:0000256" key="3">
    <source>
        <dbReference type="ARBA" id="ARBA00022679"/>
    </source>
</evidence>
<evidence type="ECO:0000313" key="9">
    <source>
        <dbReference type="EMBL" id="KAF3338814.1"/>
    </source>
</evidence>
<feature type="compositionally biased region" description="Low complexity" evidence="8">
    <location>
        <begin position="410"/>
        <end position="434"/>
    </location>
</feature>
<feature type="region of interest" description="Disordered" evidence="8">
    <location>
        <begin position="1"/>
        <end position="29"/>
    </location>
</feature>
<evidence type="ECO:0000256" key="6">
    <source>
        <dbReference type="ARBA" id="ARBA00022786"/>
    </source>
</evidence>
<feature type="compositionally biased region" description="Low complexity" evidence="8">
    <location>
        <begin position="16"/>
        <end position="29"/>
    </location>
</feature>
<reference evidence="9" key="1">
    <citation type="submission" date="2020-01" db="EMBL/GenBank/DDBJ databases">
        <title>Genome sequence of Kobresia littledalei, the first chromosome-level genome in the family Cyperaceae.</title>
        <authorList>
            <person name="Qu G."/>
        </authorList>
    </citation>
    <scope>NUCLEOTIDE SEQUENCE</scope>
    <source>
        <strain evidence="9">C.B.Clarke</strain>
        <tissue evidence="9">Leaf</tissue>
    </source>
</reference>
<feature type="compositionally biased region" description="Polar residues" evidence="8">
    <location>
        <begin position="167"/>
        <end position="179"/>
    </location>
</feature>
<dbReference type="Proteomes" id="UP000623129">
    <property type="component" value="Unassembled WGS sequence"/>
</dbReference>
<feature type="region of interest" description="Disordered" evidence="8">
    <location>
        <begin position="164"/>
        <end position="209"/>
    </location>
</feature>
<comment type="catalytic activity">
    <reaction evidence="1">
        <text>S-ubiquitinyl-[E2 ubiquitin-conjugating enzyme]-L-cysteine + [acceptor protein]-L-lysine = [E2 ubiquitin-conjugating enzyme]-L-cysteine + N(6)-ubiquitinyl-[acceptor protein]-L-lysine.</text>
        <dbReference type="EC" id="2.3.2.27"/>
    </reaction>
</comment>
<keyword evidence="3" id="KW-0808">Transferase</keyword>
<dbReference type="OrthoDB" id="8062037at2759"/>
<keyword evidence="7" id="KW-0862">Zinc</keyword>
<evidence type="ECO:0000256" key="1">
    <source>
        <dbReference type="ARBA" id="ARBA00000900"/>
    </source>
</evidence>
<evidence type="ECO:0000256" key="7">
    <source>
        <dbReference type="ARBA" id="ARBA00022833"/>
    </source>
</evidence>
<gene>
    <name evidence="9" type="ORF">FCM35_KLT16285</name>
</gene>
<feature type="compositionally biased region" description="Polar residues" evidence="8">
    <location>
        <begin position="194"/>
        <end position="209"/>
    </location>
</feature>
<keyword evidence="6" id="KW-0833">Ubl conjugation pathway</keyword>
<comment type="caution">
    <text evidence="9">The sequence shown here is derived from an EMBL/GenBank/DDBJ whole genome shotgun (WGS) entry which is preliminary data.</text>
</comment>
<evidence type="ECO:0000256" key="2">
    <source>
        <dbReference type="ARBA" id="ARBA00012483"/>
    </source>
</evidence>
<sequence>MQRQRSSVEPFPEAFGFEPGSSSASPGPISLDSQLYWNNMLLNPVDPPEFPQMPYLNEPDQQHPQPEPVASLSLENVGMNINLNANYSDMPSQVQNSDASELRLYPHGHGHGHDSFFGSGSGSLSLNNLASGLGMGLDEDMDTRPGNSALDGRRLACKRKNIETGAHGQTSASGSTSNPHLHGSGAYSSSSSSYHPYQNPNPGSITTGTNIPSLPLNYLNPAEEPFPGFRTPVTASGVAGNSQRSFRIRTGPTVGPSLHQDLGAPGLQNPNSWSTLSNTNTNNNTGTDQGSYINNGSANNMRRFNLWGPPPSFLSPVVDTAPHLDPPVLGFGPGHVPSPVSVPTHQFPRNRASSSRVGTASSPIDLESGFAEFTPTPPPVGEFVTSGGHRAVHGAASSSVNWDEERERIVSSSSSVRERGGASSSVSPPVGGPAWAPSQGLHSRYHRNLSEDIQGRIGGGPPGLRGQQGLPPPRLRSQYMMERMERHASGEGVWGVPLSLRSREGRRIIEIRNALEFMRRGGDNSRFESIYYGGIEMHDRHRDMRLDIDNMSYEELLALEERIGNVSTGLPEEAVAKRLKQHKYSSLNRHISMEEEPCCICQEEYVEGDELGRLGCAYTFIMHQWSKVRPKPKPKPKQKLRGSCTSSLRKGYKGIYEVHKTMQLENHDKF</sequence>
<name>A0A833RCG6_9POAL</name>
<proteinExistence type="predicted"/>
<dbReference type="EMBL" id="SWLB01000004">
    <property type="protein sequence ID" value="KAF3338814.1"/>
    <property type="molecule type" value="Genomic_DNA"/>
</dbReference>
<feature type="region of interest" description="Disordered" evidence="8">
    <location>
        <begin position="48"/>
        <end position="68"/>
    </location>
</feature>
<evidence type="ECO:0000313" key="10">
    <source>
        <dbReference type="Proteomes" id="UP000623129"/>
    </source>
</evidence>
<dbReference type="EC" id="2.3.2.27" evidence="2"/>
<evidence type="ECO:0000256" key="8">
    <source>
        <dbReference type="SAM" id="MobiDB-lite"/>
    </source>
</evidence>
<protein>
    <recommendedName>
        <fullName evidence="2">RING-type E3 ubiquitin transferase</fullName>
        <ecNumber evidence="2">2.3.2.27</ecNumber>
    </recommendedName>
</protein>
<keyword evidence="4" id="KW-0479">Metal-binding</keyword>
<feature type="region of interest" description="Disordered" evidence="8">
    <location>
        <begin position="391"/>
        <end position="440"/>
    </location>
</feature>
<dbReference type="PANTHER" id="PTHR22937:SF224">
    <property type="entry name" value="E3 UBIQUITIN-PROTEIN LIGASE MBR1-RELATED"/>
    <property type="match status" value="1"/>
</dbReference>
<dbReference type="InterPro" id="IPR045191">
    <property type="entry name" value="MBR1/2-like"/>
</dbReference>
<dbReference type="PANTHER" id="PTHR22937">
    <property type="entry name" value="E3 UBIQUITIN-PROTEIN LIGASE RNF165"/>
    <property type="match status" value="1"/>
</dbReference>
<accession>A0A833RCG6</accession>
<feature type="region of interest" description="Disordered" evidence="8">
    <location>
        <begin position="452"/>
        <end position="472"/>
    </location>
</feature>
<dbReference type="GO" id="GO:0008270">
    <property type="term" value="F:zinc ion binding"/>
    <property type="evidence" value="ECO:0007669"/>
    <property type="project" value="UniProtKB-KW"/>
</dbReference>
<dbReference type="AlphaFoldDB" id="A0A833RCG6"/>